<dbReference type="PATRIC" id="fig|1229493.5.peg.5552"/>
<evidence type="ECO:0000256" key="5">
    <source>
        <dbReference type="ARBA" id="ARBA00022448"/>
    </source>
</evidence>
<feature type="transmembrane region" description="Helical" evidence="10">
    <location>
        <begin position="110"/>
        <end position="140"/>
    </location>
</feature>
<evidence type="ECO:0000256" key="6">
    <source>
        <dbReference type="ARBA" id="ARBA00022475"/>
    </source>
</evidence>
<gene>
    <name evidence="11" type="ORF">H735_28625</name>
</gene>
<dbReference type="RefSeq" id="WP_020197537.1">
    <property type="nucleotide sequence ID" value="NZ_BAOH01000122.1"/>
</dbReference>
<dbReference type="AlphaFoldDB" id="A0A0C1VR26"/>
<dbReference type="PANTHER" id="PTHR36122:SF2">
    <property type="entry name" value="NICOTINAMIDE RIBOSIDE TRANSPORTER PNUC"/>
    <property type="match status" value="1"/>
</dbReference>
<evidence type="ECO:0000256" key="2">
    <source>
        <dbReference type="ARBA" id="ARBA00004651"/>
    </source>
</evidence>
<dbReference type="GO" id="GO:0005886">
    <property type="term" value="C:plasma membrane"/>
    <property type="evidence" value="ECO:0007669"/>
    <property type="project" value="UniProtKB-SubCell"/>
</dbReference>
<evidence type="ECO:0000256" key="10">
    <source>
        <dbReference type="SAM" id="Phobius"/>
    </source>
</evidence>
<evidence type="ECO:0000256" key="9">
    <source>
        <dbReference type="ARBA" id="ARBA00023136"/>
    </source>
</evidence>
<dbReference type="NCBIfam" id="TIGR01528">
    <property type="entry name" value="NMN_trans_PnuC"/>
    <property type="match status" value="1"/>
</dbReference>
<evidence type="ECO:0000256" key="8">
    <source>
        <dbReference type="ARBA" id="ARBA00022989"/>
    </source>
</evidence>
<keyword evidence="6" id="KW-1003">Cell membrane</keyword>
<keyword evidence="9 10" id="KW-0472">Membrane</keyword>
<protein>
    <recommendedName>
        <fullName evidence="4">Nicotinamide riboside transporter PnuC</fullName>
    </recommendedName>
</protein>
<keyword evidence="7 10" id="KW-0812">Transmembrane</keyword>
<evidence type="ECO:0000256" key="4">
    <source>
        <dbReference type="ARBA" id="ARBA00017522"/>
    </source>
</evidence>
<dbReference type="Pfam" id="PF04973">
    <property type="entry name" value="NMN_transporter"/>
    <property type="match status" value="1"/>
</dbReference>
<comment type="caution">
    <text evidence="11">The sequence shown here is derived from an EMBL/GenBank/DDBJ whole genome shotgun (WGS) entry which is preliminary data.</text>
</comment>
<organism evidence="11 12">
    <name type="scientific">Vibrio owensii CAIM 1854 = LMG 25443</name>
    <dbReference type="NCBI Taxonomy" id="1229493"/>
    <lineage>
        <taxon>Bacteria</taxon>
        <taxon>Pseudomonadati</taxon>
        <taxon>Pseudomonadota</taxon>
        <taxon>Gammaproteobacteria</taxon>
        <taxon>Vibrionales</taxon>
        <taxon>Vibrionaceae</taxon>
        <taxon>Vibrio</taxon>
    </lineage>
</organism>
<feature type="transmembrane region" description="Helical" evidence="10">
    <location>
        <begin position="186"/>
        <end position="203"/>
    </location>
</feature>
<dbReference type="GO" id="GO:0034257">
    <property type="term" value="F:nicotinamide riboside transmembrane transporter activity"/>
    <property type="evidence" value="ECO:0007669"/>
    <property type="project" value="InterPro"/>
</dbReference>
<accession>A0A0C1VR26</accession>
<reference evidence="11 12" key="1">
    <citation type="submission" date="2014-07" db="EMBL/GenBank/DDBJ databases">
        <title>Unique and conserved regions in Vibrio harveyi and related species in comparison with the shrimp pathogen Vibrio harveyi CAIM 1792.</title>
        <authorList>
            <person name="Espinoza-Valles I."/>
            <person name="Vora G."/>
            <person name="Leekitcharoenphon P."/>
            <person name="Ussery D."/>
            <person name="Hoj L."/>
            <person name="Gomez-Gil B."/>
        </authorList>
    </citation>
    <scope>NUCLEOTIDE SEQUENCE [LARGE SCALE GENOMIC DNA]</scope>
    <source>
        <strain evidence="12">CAIM 1854 / LMG 25443</strain>
    </source>
</reference>
<name>A0A0C1VR26_9VIBR</name>
<evidence type="ECO:0000313" key="12">
    <source>
        <dbReference type="Proteomes" id="UP000031586"/>
    </source>
</evidence>
<comment type="similarity">
    <text evidence="3">Belongs to the nicotinamide ribonucleoside (NR) uptake permease (TC 4.B.1) family.</text>
</comment>
<dbReference type="InterPro" id="IPR006419">
    <property type="entry name" value="NMN_transpt_PnuC"/>
</dbReference>
<dbReference type="EMBL" id="JPRD01000073">
    <property type="protein sequence ID" value="KIF46397.1"/>
    <property type="molecule type" value="Genomic_DNA"/>
</dbReference>
<dbReference type="PANTHER" id="PTHR36122">
    <property type="entry name" value="NICOTINAMIDE RIBOSIDE TRANSPORTER PNUC"/>
    <property type="match status" value="1"/>
</dbReference>
<evidence type="ECO:0000256" key="7">
    <source>
        <dbReference type="ARBA" id="ARBA00022692"/>
    </source>
</evidence>
<dbReference type="Proteomes" id="UP000031586">
    <property type="component" value="Unassembled WGS sequence"/>
</dbReference>
<feature type="transmembrane region" description="Helical" evidence="10">
    <location>
        <begin position="48"/>
        <end position="67"/>
    </location>
</feature>
<feature type="transmembrane region" description="Helical" evidence="10">
    <location>
        <begin position="20"/>
        <end position="41"/>
    </location>
</feature>
<keyword evidence="5" id="KW-0813">Transport</keyword>
<proteinExistence type="inferred from homology"/>
<evidence type="ECO:0000313" key="11">
    <source>
        <dbReference type="EMBL" id="KIF46397.1"/>
    </source>
</evidence>
<feature type="transmembrane region" description="Helical" evidence="10">
    <location>
        <begin position="73"/>
        <end position="90"/>
    </location>
</feature>
<evidence type="ECO:0000256" key="3">
    <source>
        <dbReference type="ARBA" id="ARBA00006669"/>
    </source>
</evidence>
<sequence length="245" mass="27376">MDLFALLDINNTLVNIPIGGGYAMSWIEAFGTVFGLLCIWFASQEKTINYLFGLLNVTLFAVIFFQIQLYGLLLLQLFFFCANIYGWYAWTRPNAQGETLEVRWLSKQKLIATGSVSIVAIALLTIYIDPFFFALANIAVDTLNVFGAGLSEPVLEPDAFPFWDATMTVLSIVAQILMTRKYVENWILWVVINIISVGIYATQGVYAMSVQYAILMFIAANGTREWARSAKRNGEKTLTQATAQG</sequence>
<dbReference type="NCBIfam" id="NF011926">
    <property type="entry name" value="PRK15397.1"/>
    <property type="match status" value="1"/>
</dbReference>
<evidence type="ECO:0000256" key="1">
    <source>
        <dbReference type="ARBA" id="ARBA00002672"/>
    </source>
</evidence>
<comment type="subcellular location">
    <subcellularLocation>
        <location evidence="2">Cell membrane</location>
        <topology evidence="2">Multi-pass membrane protein</topology>
    </subcellularLocation>
</comment>
<comment type="function">
    <text evidence="1">Required for nicotinamide riboside transport across the inner membrane.</text>
</comment>
<keyword evidence="8 10" id="KW-1133">Transmembrane helix</keyword>
<feature type="transmembrane region" description="Helical" evidence="10">
    <location>
        <begin position="160"/>
        <end position="179"/>
    </location>
</feature>